<evidence type="ECO:0000256" key="1">
    <source>
        <dbReference type="ARBA" id="ARBA00003818"/>
    </source>
</evidence>
<organism evidence="6 7">
    <name type="scientific">Halobacillus alkaliphilus</name>
    <dbReference type="NCBI Taxonomy" id="396056"/>
    <lineage>
        <taxon>Bacteria</taxon>
        <taxon>Bacillati</taxon>
        <taxon>Bacillota</taxon>
        <taxon>Bacilli</taxon>
        <taxon>Bacillales</taxon>
        <taxon>Bacillaceae</taxon>
        <taxon>Halobacillus</taxon>
    </lineage>
</organism>
<dbReference type="AlphaFoldDB" id="A0A1I2PI26"/>
<dbReference type="PANTHER" id="PTHR31438:SF1">
    <property type="entry name" value="LYSINE N-ACYLTRANSFERASE C17G9.06C-RELATED"/>
    <property type="match status" value="1"/>
</dbReference>
<dbReference type="EMBL" id="FOOG01000025">
    <property type="protein sequence ID" value="SFG15845.1"/>
    <property type="molecule type" value="Genomic_DNA"/>
</dbReference>
<dbReference type="Proteomes" id="UP000198897">
    <property type="component" value="Unassembled WGS sequence"/>
</dbReference>
<evidence type="ECO:0000256" key="3">
    <source>
        <dbReference type="ARBA" id="ARBA00020586"/>
    </source>
</evidence>
<dbReference type="RefSeq" id="WP_245756012.1">
    <property type="nucleotide sequence ID" value="NZ_FOOG01000025.1"/>
</dbReference>
<dbReference type="SUPFAM" id="SSF55729">
    <property type="entry name" value="Acyl-CoA N-acyltransferases (Nat)"/>
    <property type="match status" value="1"/>
</dbReference>
<dbReference type="InterPro" id="IPR019432">
    <property type="entry name" value="Acyltransferase_MbtK/IucB-like"/>
</dbReference>
<dbReference type="GO" id="GO:0016410">
    <property type="term" value="F:N-acyltransferase activity"/>
    <property type="evidence" value="ECO:0007669"/>
    <property type="project" value="TreeGrafter"/>
</dbReference>
<evidence type="ECO:0000256" key="4">
    <source>
        <dbReference type="ARBA" id="ARBA00031122"/>
    </source>
</evidence>
<evidence type="ECO:0000313" key="6">
    <source>
        <dbReference type="EMBL" id="SFG15845.1"/>
    </source>
</evidence>
<evidence type="ECO:0000256" key="2">
    <source>
        <dbReference type="ARBA" id="ARBA00004924"/>
    </source>
</evidence>
<evidence type="ECO:0000313" key="7">
    <source>
        <dbReference type="Proteomes" id="UP000198897"/>
    </source>
</evidence>
<evidence type="ECO:0000259" key="5">
    <source>
        <dbReference type="SMART" id="SM01006"/>
    </source>
</evidence>
<name>A0A1I2PI26_9BACI</name>
<proteinExistence type="predicted"/>
<dbReference type="InterPro" id="IPR016181">
    <property type="entry name" value="Acyl_CoA_acyltransferase"/>
</dbReference>
<comment type="pathway">
    <text evidence="2">Siderophore biosynthesis.</text>
</comment>
<dbReference type="GO" id="GO:0019290">
    <property type="term" value="P:siderophore biosynthetic process"/>
    <property type="evidence" value="ECO:0007669"/>
    <property type="project" value="InterPro"/>
</dbReference>
<keyword evidence="7" id="KW-1185">Reference proteome</keyword>
<dbReference type="Pfam" id="PF13523">
    <property type="entry name" value="Acetyltransf_8"/>
    <property type="match status" value="1"/>
</dbReference>
<sequence>MQHTSKYTELNITDGEKVENFSFRPLDPNQDVELLYDWMHQKHIAPFWKLNLPLSELKRWVHHSAEAEHKDCYIGTFNGEPVCYLIAYSVEEDPIKEYYDDKQGDLGMHLLIGPRSYLNKEDGLSIVRAMILFLFDRYNTKRIIGEPDRRNRIVIPILKELGGEVLGRVHLPNKEAALIAGEKEAVFAKLREKNIDVTIHTSMTVPGNELV</sequence>
<reference evidence="7" key="1">
    <citation type="submission" date="2016-10" db="EMBL/GenBank/DDBJ databases">
        <authorList>
            <person name="Varghese N."/>
            <person name="Submissions S."/>
        </authorList>
    </citation>
    <scope>NUCLEOTIDE SEQUENCE [LARGE SCALE GENOMIC DNA]</scope>
    <source>
        <strain evidence="7">FP5</strain>
    </source>
</reference>
<dbReference type="PANTHER" id="PTHR31438">
    <property type="entry name" value="LYSINE N-ACYLTRANSFERASE C17G9.06C-RELATED"/>
    <property type="match status" value="1"/>
</dbReference>
<dbReference type="Gene3D" id="3.40.630.30">
    <property type="match status" value="1"/>
</dbReference>
<feature type="domain" description="Acyltransferase MbtK/IucB-like conserved" evidence="5">
    <location>
        <begin position="24"/>
        <end position="71"/>
    </location>
</feature>
<dbReference type="SMART" id="SM01006">
    <property type="entry name" value="AlcB"/>
    <property type="match status" value="1"/>
</dbReference>
<gene>
    <name evidence="6" type="ORF">SAMN05216353_12558</name>
</gene>
<accession>A0A1I2PI26</accession>
<keyword evidence="6" id="KW-0808">Transferase</keyword>
<protein>
    <recommendedName>
        <fullName evidence="3">Lysine N-acyltransferase MbtK</fullName>
    </recommendedName>
    <alternativeName>
        <fullName evidence="4">Mycobactin synthase protein K</fullName>
    </alternativeName>
</protein>
<comment type="function">
    <text evidence="1">Acyltransferase required for the direct transfer of medium- to long-chain fatty acyl moieties from a carrier protein (MbtL) on to the epsilon-amino group of lysine residue in the mycobactin core.</text>
</comment>